<evidence type="ECO:0000313" key="2">
    <source>
        <dbReference type="Proteomes" id="UP000615446"/>
    </source>
</evidence>
<gene>
    <name evidence="1" type="ORF">RCL2_001860800</name>
</gene>
<comment type="caution">
    <text evidence="1">The sequence shown here is derived from an EMBL/GenBank/DDBJ whole genome shotgun (WGS) entry which is preliminary data.</text>
</comment>
<accession>A0A8H3QTX7</accession>
<evidence type="ECO:0000313" key="1">
    <source>
        <dbReference type="EMBL" id="GES91806.1"/>
    </source>
</evidence>
<proteinExistence type="predicted"/>
<dbReference type="EMBL" id="BLAL01000206">
    <property type="protein sequence ID" value="GES91806.1"/>
    <property type="molecule type" value="Genomic_DNA"/>
</dbReference>
<reference evidence="1" key="1">
    <citation type="submission" date="2019-10" db="EMBL/GenBank/DDBJ databases">
        <title>Conservation and host-specific expression of non-tandemly repeated heterogenous ribosome RNA gene in arbuscular mycorrhizal fungi.</title>
        <authorList>
            <person name="Maeda T."/>
            <person name="Kobayashi Y."/>
            <person name="Nakagawa T."/>
            <person name="Ezawa T."/>
            <person name="Yamaguchi K."/>
            <person name="Bino T."/>
            <person name="Nishimoto Y."/>
            <person name="Shigenobu S."/>
            <person name="Kawaguchi M."/>
        </authorList>
    </citation>
    <scope>NUCLEOTIDE SEQUENCE</scope>
    <source>
        <strain evidence="1">HR1</strain>
    </source>
</reference>
<name>A0A8H3QTX7_9GLOM</name>
<dbReference type="AlphaFoldDB" id="A0A8H3QTX7"/>
<protein>
    <submittedName>
        <fullName evidence="1">Uncharacterized protein</fullName>
    </submittedName>
</protein>
<organism evidence="1 2">
    <name type="scientific">Rhizophagus clarus</name>
    <dbReference type="NCBI Taxonomy" id="94130"/>
    <lineage>
        <taxon>Eukaryota</taxon>
        <taxon>Fungi</taxon>
        <taxon>Fungi incertae sedis</taxon>
        <taxon>Mucoromycota</taxon>
        <taxon>Glomeromycotina</taxon>
        <taxon>Glomeromycetes</taxon>
        <taxon>Glomerales</taxon>
        <taxon>Glomeraceae</taxon>
        <taxon>Rhizophagus</taxon>
    </lineage>
</organism>
<dbReference type="OrthoDB" id="2338937at2759"/>
<sequence length="237" mass="28179">MFESIELLLQKSGSYLENFGFQSFEIDEDNNNRSEYHLLELESQLLESESLLIESITKYCTKIKFFELLEFNNQNIYSAFNLIVNTEQNLNYLSIDLSYNYGTCDDELSSIIVLRNLGQILPFKLEYLNLSLSIDTFDLTDFEIFLKNSQNTFIKKLLFYNIIEGTREKMGQDGMINYIKKYIMKEERVRYLAFQNNPDNGELFYLEDEVKEFKSHNITIQKYNDLYISFFNMIKND</sequence>
<dbReference type="Proteomes" id="UP000615446">
    <property type="component" value="Unassembled WGS sequence"/>
</dbReference>